<evidence type="ECO:0000313" key="4">
    <source>
        <dbReference type="Proteomes" id="UP000472267"/>
    </source>
</evidence>
<dbReference type="SUPFAM" id="SSF56436">
    <property type="entry name" value="C-type lectin-like"/>
    <property type="match status" value="1"/>
</dbReference>
<dbReference type="InterPro" id="IPR016187">
    <property type="entry name" value="CTDL_fold"/>
</dbReference>
<dbReference type="PROSITE" id="PS50041">
    <property type="entry name" value="C_TYPE_LECTIN_2"/>
    <property type="match status" value="1"/>
</dbReference>
<name>A0A672J830_SALFA</name>
<feature type="domain" description="C-type lectin" evidence="2">
    <location>
        <begin position="21"/>
        <end position="139"/>
    </location>
</feature>
<dbReference type="InterPro" id="IPR016186">
    <property type="entry name" value="C-type_lectin-like/link_sf"/>
</dbReference>
<dbReference type="CDD" id="cd00037">
    <property type="entry name" value="CLECT"/>
    <property type="match status" value="1"/>
</dbReference>
<dbReference type="Ensembl" id="ENSSFAT00005051981.1">
    <property type="protein sequence ID" value="ENSSFAP00005050346.1"/>
    <property type="gene ID" value="ENSSFAG00005024290.1"/>
</dbReference>
<reference evidence="3" key="2">
    <citation type="submission" date="2025-09" db="UniProtKB">
        <authorList>
            <consortium name="Ensembl"/>
        </authorList>
    </citation>
    <scope>IDENTIFICATION</scope>
</reference>
<evidence type="ECO:0000259" key="2">
    <source>
        <dbReference type="PROSITE" id="PS50041"/>
    </source>
</evidence>
<sequence>MFNPGFLLAADFHCDSGYLLYGNFCYFFEIEDVKNWANAEAECVKEQGHLASFHSEEEFSFLIGERSDALRDSAWMGLRRQGDGSYKWSDGWPVFFTQWGPGEPSNLQDEGCVSMHAAFPFHGTWNDTDCAVAKSYICKISYGTAPSVPGFDDPPRLTGLV</sequence>
<reference evidence="3" key="1">
    <citation type="submission" date="2025-08" db="UniProtKB">
        <authorList>
            <consortium name="Ensembl"/>
        </authorList>
    </citation>
    <scope>IDENTIFICATION</scope>
</reference>
<dbReference type="SMART" id="SM00034">
    <property type="entry name" value="CLECT"/>
    <property type="match status" value="1"/>
</dbReference>
<protein>
    <recommendedName>
        <fullName evidence="2">C-type lectin domain-containing protein</fullName>
    </recommendedName>
</protein>
<evidence type="ECO:0000313" key="3">
    <source>
        <dbReference type="Ensembl" id="ENSSFAP00005050346.1"/>
    </source>
</evidence>
<dbReference type="InterPro" id="IPR018378">
    <property type="entry name" value="C-type_lectin_CS"/>
</dbReference>
<dbReference type="PROSITE" id="PS00615">
    <property type="entry name" value="C_TYPE_LECTIN_1"/>
    <property type="match status" value="1"/>
</dbReference>
<proteinExistence type="predicted"/>
<dbReference type="AlphaFoldDB" id="A0A672J830"/>
<dbReference type="Proteomes" id="UP000472267">
    <property type="component" value="Unassembled WGS sequence"/>
</dbReference>
<accession>A0A672J830</accession>
<dbReference type="PANTHER" id="PTHR22803">
    <property type="entry name" value="MANNOSE, PHOSPHOLIPASE, LECTIN RECEPTOR RELATED"/>
    <property type="match status" value="1"/>
</dbReference>
<organism evidence="3 4">
    <name type="scientific">Salarias fasciatus</name>
    <name type="common">Jewelled blenny</name>
    <name type="synonym">Blennius fasciatus</name>
    <dbReference type="NCBI Taxonomy" id="181472"/>
    <lineage>
        <taxon>Eukaryota</taxon>
        <taxon>Metazoa</taxon>
        <taxon>Chordata</taxon>
        <taxon>Craniata</taxon>
        <taxon>Vertebrata</taxon>
        <taxon>Euteleostomi</taxon>
        <taxon>Actinopterygii</taxon>
        <taxon>Neopterygii</taxon>
        <taxon>Teleostei</taxon>
        <taxon>Neoteleostei</taxon>
        <taxon>Acanthomorphata</taxon>
        <taxon>Ovalentaria</taxon>
        <taxon>Blenniimorphae</taxon>
        <taxon>Blenniiformes</taxon>
        <taxon>Blennioidei</taxon>
        <taxon>Blenniidae</taxon>
        <taxon>Salariinae</taxon>
        <taxon>Salarias</taxon>
    </lineage>
</organism>
<evidence type="ECO:0000256" key="1">
    <source>
        <dbReference type="ARBA" id="ARBA00023157"/>
    </source>
</evidence>
<dbReference type="Pfam" id="PF00059">
    <property type="entry name" value="Lectin_C"/>
    <property type="match status" value="1"/>
</dbReference>
<dbReference type="InterPro" id="IPR050111">
    <property type="entry name" value="C-type_lectin/snaclec_domain"/>
</dbReference>
<keyword evidence="4" id="KW-1185">Reference proteome</keyword>
<dbReference type="Gene3D" id="3.10.100.10">
    <property type="entry name" value="Mannose-Binding Protein A, subunit A"/>
    <property type="match status" value="1"/>
</dbReference>
<dbReference type="InterPro" id="IPR001304">
    <property type="entry name" value="C-type_lectin-like"/>
</dbReference>
<keyword evidence="1" id="KW-1015">Disulfide bond</keyword>